<protein>
    <submittedName>
        <fullName evidence="2">Capsule polysaccharide biosynthesis protein</fullName>
    </submittedName>
</protein>
<dbReference type="GO" id="GO:0000271">
    <property type="term" value="P:polysaccharide biosynthetic process"/>
    <property type="evidence" value="ECO:0007669"/>
    <property type="project" value="InterPro"/>
</dbReference>
<dbReference type="GO" id="GO:0015774">
    <property type="term" value="P:polysaccharide transport"/>
    <property type="evidence" value="ECO:0007669"/>
    <property type="project" value="InterPro"/>
</dbReference>
<dbReference type="CDD" id="cd16441">
    <property type="entry name" value="beta_Kdo_transferase_KpsS"/>
    <property type="match status" value="1"/>
</dbReference>
<dbReference type="Proteomes" id="UP000255269">
    <property type="component" value="Unassembled WGS sequence"/>
</dbReference>
<keyword evidence="1" id="KW-0812">Transmembrane</keyword>
<sequence>MQLKKVIQQFKNRKVLLLQGPVGPFFYHFARGLKNNQAQVYKINFNGGDFIFYPFGAKSYRGSLQNFESFLQDFCKIHNIDCIIMFNDCRPIHKIAIQVADCLGLQTYIFEEGYIRPNFITFENKGVNANSTLPKDPSFYLTYKEKSTYEEKNVKHSFRNMAWFAFLYWFNSFLFAWYFNNKLHHRSLSFTEMFPWFLSFLRKQWYKISEKEDREFILDSKENYFVLILQVYNDTQIKNHFEGRRIENFIKNSIRSFAKYSKKQHFLVIKHHPMDRGYKNYKKFIKRQTRKYNVTQRVIYIHEIHLPTLLKNALGCVVINSTTGLSSLLHKCPTKVCGNAFYNICGLTYQESLNKFWKAAKKFKINQNLFERFRSYLIDNVQINGSFYGKLAAKCPPTHKISSQTLAKTKKDFSPKL</sequence>
<evidence type="ECO:0000313" key="3">
    <source>
        <dbReference type="Proteomes" id="UP000255269"/>
    </source>
</evidence>
<keyword evidence="1" id="KW-1133">Transmembrane helix</keyword>
<dbReference type="InterPro" id="IPR007833">
    <property type="entry name" value="Capsule_polysaccharide_synth"/>
</dbReference>
<organism evidence="2 3">
    <name type="scientific">Helicobacter pullorum</name>
    <dbReference type="NCBI Taxonomy" id="35818"/>
    <lineage>
        <taxon>Bacteria</taxon>
        <taxon>Pseudomonadati</taxon>
        <taxon>Campylobacterota</taxon>
        <taxon>Epsilonproteobacteria</taxon>
        <taxon>Campylobacterales</taxon>
        <taxon>Helicobacteraceae</taxon>
        <taxon>Helicobacter</taxon>
    </lineage>
</organism>
<proteinExistence type="predicted"/>
<dbReference type="EMBL" id="UGJF01000001">
    <property type="protein sequence ID" value="STQ87326.1"/>
    <property type="molecule type" value="Genomic_DNA"/>
</dbReference>
<gene>
    <name evidence="2" type="ORF">NCTC13156_00138</name>
</gene>
<name>A0A377PWT4_9HELI</name>
<accession>A0A377PWT4</accession>
<keyword evidence="1" id="KW-0472">Membrane</keyword>
<dbReference type="Pfam" id="PF05159">
    <property type="entry name" value="Capsule_synth"/>
    <property type="match status" value="1"/>
</dbReference>
<dbReference type="AlphaFoldDB" id="A0A377PWT4"/>
<reference evidence="2 3" key="1">
    <citation type="submission" date="2018-06" db="EMBL/GenBank/DDBJ databases">
        <authorList>
            <consortium name="Pathogen Informatics"/>
            <person name="Doyle S."/>
        </authorList>
    </citation>
    <scope>NUCLEOTIDE SEQUENCE [LARGE SCALE GENOMIC DNA]</scope>
    <source>
        <strain evidence="2 3">NCTC13156</strain>
    </source>
</reference>
<evidence type="ECO:0000256" key="1">
    <source>
        <dbReference type="SAM" id="Phobius"/>
    </source>
</evidence>
<feature type="transmembrane region" description="Helical" evidence="1">
    <location>
        <begin position="161"/>
        <end position="179"/>
    </location>
</feature>
<evidence type="ECO:0000313" key="2">
    <source>
        <dbReference type="EMBL" id="STQ87326.1"/>
    </source>
</evidence>
<dbReference type="RefSeq" id="WP_115056595.1">
    <property type="nucleotide sequence ID" value="NZ_UGJF01000001.1"/>
</dbReference>